<keyword evidence="3" id="KW-1185">Reference proteome</keyword>
<gene>
    <name evidence="2" type="ORF">CEXT_263901</name>
</gene>
<dbReference type="CDD" id="cd00882">
    <property type="entry name" value="Ras_like_GTPase"/>
    <property type="match status" value="1"/>
</dbReference>
<evidence type="ECO:0000256" key="1">
    <source>
        <dbReference type="SAM" id="MobiDB-lite"/>
    </source>
</evidence>
<evidence type="ECO:0000313" key="3">
    <source>
        <dbReference type="Proteomes" id="UP001054945"/>
    </source>
</evidence>
<dbReference type="EMBL" id="BPLR01009513">
    <property type="protein sequence ID" value="GIY32459.1"/>
    <property type="molecule type" value="Genomic_DNA"/>
</dbReference>
<dbReference type="GO" id="GO:0003924">
    <property type="term" value="F:GTPase activity"/>
    <property type="evidence" value="ECO:0007669"/>
    <property type="project" value="InterPro"/>
</dbReference>
<sequence length="275" mass="32113">MASRGKSRYTRRVVDTVKKSDSEKDPEKGVKTDEGKDSEKEIKPEKGKDSEKGMEAEKGKDPEKGMEPEEGRDPEKEITEEERRKARKLNESELLEKYDWTEVIESHVKLAFIGRKGSGKSTIVLSLKKEIFPHPDESFISKQYPMDVCVDGKKEPCMLIDVDSSDRYREKRQRILKMADIILWCFNDEDSLEFISEYLTRENIKEVKSKPMILIRLKRAMTETLEDHLTRKAKQVLETHQLLKYVECCAYEKSWKNLLEYAVKEAKSRINPEDN</sequence>
<feature type="region of interest" description="Disordered" evidence="1">
    <location>
        <begin position="1"/>
        <end position="85"/>
    </location>
</feature>
<proteinExistence type="predicted"/>
<feature type="compositionally biased region" description="Basic residues" evidence="1">
    <location>
        <begin position="1"/>
        <end position="11"/>
    </location>
</feature>
<dbReference type="Pfam" id="PF00071">
    <property type="entry name" value="Ras"/>
    <property type="match status" value="1"/>
</dbReference>
<evidence type="ECO:0000313" key="2">
    <source>
        <dbReference type="EMBL" id="GIY32459.1"/>
    </source>
</evidence>
<dbReference type="GO" id="GO:0005525">
    <property type="term" value="F:GTP binding"/>
    <property type="evidence" value="ECO:0007669"/>
    <property type="project" value="InterPro"/>
</dbReference>
<accession>A0AAV4SGJ4</accession>
<name>A0AAV4SGJ4_CAEEX</name>
<dbReference type="AlphaFoldDB" id="A0AAV4SGJ4"/>
<dbReference type="InterPro" id="IPR027417">
    <property type="entry name" value="P-loop_NTPase"/>
</dbReference>
<dbReference type="InterPro" id="IPR001806">
    <property type="entry name" value="Small_GTPase"/>
</dbReference>
<protein>
    <submittedName>
        <fullName evidence="2">Uncharacterized protein</fullName>
    </submittedName>
</protein>
<dbReference type="Gene3D" id="3.40.50.300">
    <property type="entry name" value="P-loop containing nucleotide triphosphate hydrolases"/>
    <property type="match status" value="1"/>
</dbReference>
<dbReference type="Proteomes" id="UP001054945">
    <property type="component" value="Unassembled WGS sequence"/>
</dbReference>
<feature type="compositionally biased region" description="Basic and acidic residues" evidence="1">
    <location>
        <begin position="12"/>
        <end position="85"/>
    </location>
</feature>
<organism evidence="2 3">
    <name type="scientific">Caerostris extrusa</name>
    <name type="common">Bark spider</name>
    <name type="synonym">Caerostris bankana</name>
    <dbReference type="NCBI Taxonomy" id="172846"/>
    <lineage>
        <taxon>Eukaryota</taxon>
        <taxon>Metazoa</taxon>
        <taxon>Ecdysozoa</taxon>
        <taxon>Arthropoda</taxon>
        <taxon>Chelicerata</taxon>
        <taxon>Arachnida</taxon>
        <taxon>Araneae</taxon>
        <taxon>Araneomorphae</taxon>
        <taxon>Entelegynae</taxon>
        <taxon>Araneoidea</taxon>
        <taxon>Araneidae</taxon>
        <taxon>Caerostris</taxon>
    </lineage>
</organism>
<reference evidence="2 3" key="1">
    <citation type="submission" date="2021-06" db="EMBL/GenBank/DDBJ databases">
        <title>Caerostris extrusa draft genome.</title>
        <authorList>
            <person name="Kono N."/>
            <person name="Arakawa K."/>
        </authorList>
    </citation>
    <scope>NUCLEOTIDE SEQUENCE [LARGE SCALE GENOMIC DNA]</scope>
</reference>
<comment type="caution">
    <text evidence="2">The sequence shown here is derived from an EMBL/GenBank/DDBJ whole genome shotgun (WGS) entry which is preliminary data.</text>
</comment>
<dbReference type="SUPFAM" id="SSF52540">
    <property type="entry name" value="P-loop containing nucleoside triphosphate hydrolases"/>
    <property type="match status" value="1"/>
</dbReference>